<feature type="signal peptide" evidence="2">
    <location>
        <begin position="1"/>
        <end position="22"/>
    </location>
</feature>
<keyword evidence="2" id="KW-0732">Signal</keyword>
<dbReference type="STRING" id="1445510.YC6258_05746"/>
<dbReference type="AlphaFoldDB" id="A0A0C5W5B7"/>
<dbReference type="RefSeq" id="WP_044619431.1">
    <property type="nucleotide sequence ID" value="NZ_CP007142.1"/>
</dbReference>
<feature type="chain" id="PRO_5002183837" evidence="2">
    <location>
        <begin position="23"/>
        <end position="228"/>
    </location>
</feature>
<evidence type="ECO:0000256" key="2">
    <source>
        <dbReference type="SAM" id="SignalP"/>
    </source>
</evidence>
<dbReference type="GO" id="GO:0007155">
    <property type="term" value="P:cell adhesion"/>
    <property type="evidence" value="ECO:0007669"/>
    <property type="project" value="InterPro"/>
</dbReference>
<dbReference type="SUPFAM" id="SSF54523">
    <property type="entry name" value="Pili subunits"/>
    <property type="match status" value="1"/>
</dbReference>
<dbReference type="OrthoDB" id="5771152at2"/>
<proteinExistence type="inferred from homology"/>
<evidence type="ECO:0000256" key="1">
    <source>
        <dbReference type="ARBA" id="ARBA00005233"/>
    </source>
</evidence>
<dbReference type="HOGENOM" id="CLU_1213428_0_0_6"/>
<dbReference type="KEGG" id="gsn:YC6258_05746"/>
<protein>
    <submittedName>
        <fullName evidence="3">Uncharacterized protein</fullName>
    </submittedName>
</protein>
<dbReference type="InterPro" id="IPR045584">
    <property type="entry name" value="Pilin-like"/>
</dbReference>
<evidence type="ECO:0000313" key="4">
    <source>
        <dbReference type="Proteomes" id="UP000032266"/>
    </source>
</evidence>
<organism evidence="3 4">
    <name type="scientific">Gynuella sunshinyii YC6258</name>
    <dbReference type="NCBI Taxonomy" id="1445510"/>
    <lineage>
        <taxon>Bacteria</taxon>
        <taxon>Pseudomonadati</taxon>
        <taxon>Pseudomonadota</taxon>
        <taxon>Gammaproteobacteria</taxon>
        <taxon>Oceanospirillales</taxon>
        <taxon>Saccharospirillaceae</taxon>
        <taxon>Gynuella</taxon>
    </lineage>
</organism>
<sequence length="228" mass="26028">MTGNFFKLSVFVLIFISNLALSDETYLCTFGQQERVVSIIYQNQESKLPCEVRYKKEGTTETLWRATNKTGFCEEKAESFVQKQIDWGWRCSNMVSSSTPIVVNPGTPSDSEMDIYQLKVNFAQAMAAVSPFRVQTLMYVQDMGEFPKRLEDIGFEREQMRNSNRISDLKIDNGVIKIKGNKKLGENTTIILTPRFTLGGTTIEWSCSSNLNLLDQELCNYDQNAKFD</sequence>
<dbReference type="Proteomes" id="UP000032266">
    <property type="component" value="Chromosome"/>
</dbReference>
<gene>
    <name evidence="3" type="ORF">YC6258_05746</name>
</gene>
<dbReference type="Pfam" id="PF00114">
    <property type="entry name" value="Pilin"/>
    <property type="match status" value="1"/>
</dbReference>
<keyword evidence="4" id="KW-1185">Reference proteome</keyword>
<dbReference type="Gene3D" id="3.30.700.10">
    <property type="entry name" value="Glycoprotein, Type 4 Pilin"/>
    <property type="match status" value="1"/>
</dbReference>
<comment type="similarity">
    <text evidence="1">Belongs to the N-Me-Phe pilin family.</text>
</comment>
<dbReference type="EMBL" id="CP007142">
    <property type="protein sequence ID" value="AJQ97774.1"/>
    <property type="molecule type" value="Genomic_DNA"/>
</dbReference>
<dbReference type="GO" id="GO:0009289">
    <property type="term" value="C:pilus"/>
    <property type="evidence" value="ECO:0007669"/>
    <property type="project" value="InterPro"/>
</dbReference>
<accession>A0A0C5W5B7</accession>
<reference evidence="3 4" key="1">
    <citation type="submission" date="2014-01" db="EMBL/GenBank/DDBJ databases">
        <title>Full genme sequencing of cellulolytic bacterium Gynuella sunshinyii YC6258T gen. nov., sp. nov.</title>
        <authorList>
            <person name="Khan H."/>
            <person name="Chung E.J."/>
            <person name="Chung Y.R."/>
        </authorList>
    </citation>
    <scope>NUCLEOTIDE SEQUENCE [LARGE SCALE GENOMIC DNA]</scope>
    <source>
        <strain evidence="3 4">YC6258</strain>
    </source>
</reference>
<name>A0A0C5W5B7_9GAMM</name>
<dbReference type="InterPro" id="IPR001082">
    <property type="entry name" value="Pilin"/>
</dbReference>
<evidence type="ECO:0000313" key="3">
    <source>
        <dbReference type="EMBL" id="AJQ97774.1"/>
    </source>
</evidence>